<keyword evidence="3" id="KW-1185">Reference proteome</keyword>
<dbReference type="PANTHER" id="PTHR13847">
    <property type="entry name" value="SARCOSINE DEHYDROGENASE-RELATED"/>
    <property type="match status" value="1"/>
</dbReference>
<dbReference type="OrthoDB" id="498204at2759"/>
<dbReference type="InterPro" id="IPR006076">
    <property type="entry name" value="FAD-dep_OxRdtase"/>
</dbReference>
<dbReference type="InParanoid" id="A0A2R5G852"/>
<dbReference type="EMBL" id="BEYU01000028">
    <property type="protein sequence ID" value="GBG27232.1"/>
    <property type="molecule type" value="Genomic_DNA"/>
</dbReference>
<accession>A0A2R5G852</accession>
<dbReference type="AlphaFoldDB" id="A0A2R5G852"/>
<dbReference type="GO" id="GO:0005737">
    <property type="term" value="C:cytoplasm"/>
    <property type="evidence" value="ECO:0007669"/>
    <property type="project" value="TreeGrafter"/>
</dbReference>
<gene>
    <name evidence="2" type="ORF">FCC1311_034542</name>
</gene>
<feature type="domain" description="FAD dependent oxidoreductase" evidence="1">
    <location>
        <begin position="8"/>
        <end position="370"/>
    </location>
</feature>
<evidence type="ECO:0000313" key="2">
    <source>
        <dbReference type="EMBL" id="GBG27232.1"/>
    </source>
</evidence>
<sequence length="392" mass="41526">MSSAGKCKVAIVGGGIVGVSTAYFLASRGLGEGVVLIESTRIAAAASGKAGGFLARDWGTPGSTQELHERGFDLHEELAKVFGLASYRKLPTLQVDVKARASKASKKLKASDDAKDEVLLDPATTKSRMMDPDTAQVTPPELIDNMWSKAQQAGVELINAKATGLERLEGGGFAIKLVENGKSTADQTSSERTVEAEKVVLAMGPWTVDAEDWLGKSKLTVPMVGIASSSMVVHAGEGTKIAATACFCGDDAQGCHLEMYPRPDNSVYVCGFGGSPHLDKATLQQTGPDDVKPNEDRVPLAQKSFAHLTTGLSEGNERVDLQCCLRPCTDDATPMIGPVEPGKYDLLIGTGHNCWGILWGPITGSILADLVEKQATDVDLRPFNPLRFTRAA</sequence>
<name>A0A2R5G852_9STRA</name>
<dbReference type="Proteomes" id="UP000241890">
    <property type="component" value="Unassembled WGS sequence"/>
</dbReference>
<evidence type="ECO:0000313" key="3">
    <source>
        <dbReference type="Proteomes" id="UP000241890"/>
    </source>
</evidence>
<dbReference type="PANTHER" id="PTHR13847:SF150">
    <property type="entry name" value="OXIDOREDUCTASE TDA3-RELATED"/>
    <property type="match status" value="1"/>
</dbReference>
<protein>
    <recommendedName>
        <fullName evidence="1">FAD dependent oxidoreductase domain-containing protein</fullName>
    </recommendedName>
</protein>
<dbReference type="InterPro" id="IPR036188">
    <property type="entry name" value="FAD/NAD-bd_sf"/>
</dbReference>
<proteinExistence type="predicted"/>
<dbReference type="Gene3D" id="3.50.50.60">
    <property type="entry name" value="FAD/NAD(P)-binding domain"/>
    <property type="match status" value="1"/>
</dbReference>
<dbReference type="SUPFAM" id="SSF51905">
    <property type="entry name" value="FAD/NAD(P)-binding domain"/>
    <property type="match status" value="1"/>
</dbReference>
<dbReference type="Pfam" id="PF01266">
    <property type="entry name" value="DAO"/>
    <property type="match status" value="1"/>
</dbReference>
<dbReference type="Gene3D" id="3.30.9.10">
    <property type="entry name" value="D-Amino Acid Oxidase, subunit A, domain 2"/>
    <property type="match status" value="1"/>
</dbReference>
<reference evidence="2 3" key="1">
    <citation type="submission" date="2017-12" db="EMBL/GenBank/DDBJ databases">
        <title>Sequencing, de novo assembly and annotation of complete genome of a new Thraustochytrid species, strain FCC1311.</title>
        <authorList>
            <person name="Sedici K."/>
            <person name="Godart F."/>
            <person name="Aiese Cigliano R."/>
            <person name="Sanseverino W."/>
            <person name="Barakat M."/>
            <person name="Ortet P."/>
            <person name="Marechal E."/>
            <person name="Cagnac O."/>
            <person name="Amato A."/>
        </authorList>
    </citation>
    <scope>NUCLEOTIDE SEQUENCE [LARGE SCALE GENOMIC DNA]</scope>
</reference>
<evidence type="ECO:0000259" key="1">
    <source>
        <dbReference type="Pfam" id="PF01266"/>
    </source>
</evidence>
<comment type="caution">
    <text evidence="2">The sequence shown here is derived from an EMBL/GenBank/DDBJ whole genome shotgun (WGS) entry which is preliminary data.</text>
</comment>
<organism evidence="2 3">
    <name type="scientific">Hondaea fermentalgiana</name>
    <dbReference type="NCBI Taxonomy" id="2315210"/>
    <lineage>
        <taxon>Eukaryota</taxon>
        <taxon>Sar</taxon>
        <taxon>Stramenopiles</taxon>
        <taxon>Bigyra</taxon>
        <taxon>Labyrinthulomycetes</taxon>
        <taxon>Thraustochytrida</taxon>
        <taxon>Thraustochytriidae</taxon>
        <taxon>Hondaea</taxon>
    </lineage>
</organism>